<comment type="caution">
    <text evidence="1">The sequence shown here is derived from an EMBL/GenBank/DDBJ whole genome shotgun (WGS) entry which is preliminary data.</text>
</comment>
<name>A0A930L159_9MICC</name>
<protein>
    <submittedName>
        <fullName evidence="1">Uncharacterized protein</fullName>
    </submittedName>
</protein>
<gene>
    <name evidence="1" type="ORF">HXO61_08965</name>
</gene>
<reference evidence="1" key="1">
    <citation type="submission" date="2020-04" db="EMBL/GenBank/DDBJ databases">
        <title>Deep metagenomics examines the oral microbiome during advanced dental caries in children, revealing novel taxa and co-occurrences with host molecules.</title>
        <authorList>
            <person name="Baker J.L."/>
            <person name="Morton J.T."/>
            <person name="Dinis M."/>
            <person name="Alvarez R."/>
            <person name="Tran N.C."/>
            <person name="Knight R."/>
            <person name="Edlund A."/>
        </authorList>
    </citation>
    <scope>NUCLEOTIDE SEQUENCE</scope>
    <source>
        <strain evidence="1">JCVI_39_bin.18</strain>
    </source>
</reference>
<dbReference type="AlphaFoldDB" id="A0A930L159"/>
<dbReference type="RefSeq" id="WP_303945634.1">
    <property type="nucleotide sequence ID" value="NZ_JABZXO010000031.1"/>
</dbReference>
<proteinExistence type="predicted"/>
<accession>A0A930L159</accession>
<evidence type="ECO:0000313" key="1">
    <source>
        <dbReference type="EMBL" id="MBF1658039.1"/>
    </source>
</evidence>
<organism evidence="1 2">
    <name type="scientific">Rothia mucilaginosa</name>
    <dbReference type="NCBI Taxonomy" id="43675"/>
    <lineage>
        <taxon>Bacteria</taxon>
        <taxon>Bacillati</taxon>
        <taxon>Actinomycetota</taxon>
        <taxon>Actinomycetes</taxon>
        <taxon>Micrococcales</taxon>
        <taxon>Micrococcaceae</taxon>
        <taxon>Rothia</taxon>
    </lineage>
</organism>
<dbReference type="EMBL" id="JABZXO010000031">
    <property type="protein sequence ID" value="MBF1658039.1"/>
    <property type="molecule type" value="Genomic_DNA"/>
</dbReference>
<sequence>MTQELFYPSNTVSEDIQQLLPKNIGLAFKMVWDAPADSPEALKQAIEKIARTRKGARGPKEEKDSDRDVVRGTLRLQWLSIARTLVHKNSAAFHNVYQVQALICLIEAGKSTGSERLVHLRTAITDLTLWWSDTITQQAAA</sequence>
<dbReference type="Proteomes" id="UP000770330">
    <property type="component" value="Unassembled WGS sequence"/>
</dbReference>
<evidence type="ECO:0000313" key="2">
    <source>
        <dbReference type="Proteomes" id="UP000770330"/>
    </source>
</evidence>